<evidence type="ECO:0000313" key="3">
    <source>
        <dbReference type="EMBL" id="OKH10825.1"/>
    </source>
</evidence>
<evidence type="ECO:0000313" key="4">
    <source>
        <dbReference type="Proteomes" id="UP000186391"/>
    </source>
</evidence>
<feature type="region of interest" description="Disordered" evidence="2">
    <location>
        <begin position="17"/>
        <end position="42"/>
    </location>
</feature>
<reference evidence="3 4" key="1">
    <citation type="submission" date="2016-11" db="EMBL/GenBank/DDBJ databases">
        <title>Draft Genome Sequences of Nine Cyanobacterial Strains from Diverse Habitats.</title>
        <authorList>
            <person name="Zhu T."/>
            <person name="Hou S."/>
            <person name="Lu X."/>
            <person name="Hess W.R."/>
        </authorList>
    </citation>
    <scope>NUCLEOTIDE SEQUENCE [LARGE SCALE GENOMIC DNA]</scope>
    <source>
        <strain evidence="3 4">NIES-592</strain>
    </source>
</reference>
<comment type="caution">
    <text evidence="3">The sequence shown here is derived from an EMBL/GenBank/DDBJ whole genome shotgun (WGS) entry which is preliminary data.</text>
</comment>
<evidence type="ECO:0008006" key="5">
    <source>
        <dbReference type="Google" id="ProtNLM"/>
    </source>
</evidence>
<dbReference type="Proteomes" id="UP000186391">
    <property type="component" value="Unassembled WGS sequence"/>
</dbReference>
<accession>A0A1U7GSM7</accession>
<keyword evidence="4" id="KW-1185">Reference proteome</keyword>
<name>A0A1U7GSM7_9CYAN</name>
<evidence type="ECO:0000256" key="2">
    <source>
        <dbReference type="SAM" id="MobiDB-lite"/>
    </source>
</evidence>
<keyword evidence="1" id="KW-0175">Coiled coil</keyword>
<gene>
    <name evidence="3" type="ORF">NIES592_23815</name>
</gene>
<dbReference type="EMBL" id="MRCA01000030">
    <property type="protein sequence ID" value="OKH10825.1"/>
    <property type="molecule type" value="Genomic_DNA"/>
</dbReference>
<dbReference type="AlphaFoldDB" id="A0A1U7GSM7"/>
<organism evidence="3 4">
    <name type="scientific">Fischerella major NIES-592</name>
    <dbReference type="NCBI Taxonomy" id="210994"/>
    <lineage>
        <taxon>Bacteria</taxon>
        <taxon>Bacillati</taxon>
        <taxon>Cyanobacteriota</taxon>
        <taxon>Cyanophyceae</taxon>
        <taxon>Nostocales</taxon>
        <taxon>Hapalosiphonaceae</taxon>
        <taxon>Fischerella</taxon>
    </lineage>
</organism>
<evidence type="ECO:0000256" key="1">
    <source>
        <dbReference type="SAM" id="Coils"/>
    </source>
</evidence>
<sequence length="261" mass="29407">MGFIGLAAVIIGLASPSENSKSSSVNAQEQNQAPVIEQSKQPKRHKITVNLTSMDDLKIKEGNRIQQGDIISDRTEQRQRLEAKKKQLEVAIAQMSLPLNPIASLPAPNLEAEEIALKKAKAELELATKALKEAPELPFKQQWLNEDLRPEKIRQQAALKERQIKAAIAVEASVARMSEAKTRYQQQQYQHSIQLAAQQTNLQKQQYDMASLTNQLQETETKLDELVAVRSPYAGRVRRIKVLGQNERLITVEITLDMRQK</sequence>
<protein>
    <recommendedName>
        <fullName evidence="5">HlyD family secretion protein</fullName>
    </recommendedName>
</protein>
<feature type="coiled-coil region" evidence="1">
    <location>
        <begin position="71"/>
        <end position="130"/>
    </location>
</feature>
<feature type="coiled-coil region" evidence="1">
    <location>
        <begin position="195"/>
        <end position="229"/>
    </location>
</feature>
<proteinExistence type="predicted"/>